<feature type="region of interest" description="Disordered" evidence="2">
    <location>
        <begin position="1"/>
        <end position="99"/>
    </location>
</feature>
<gene>
    <name evidence="4" type="ORF">AJ78_02387</name>
</gene>
<evidence type="ECO:0000256" key="2">
    <source>
        <dbReference type="SAM" id="MobiDB-lite"/>
    </source>
</evidence>
<dbReference type="InterPro" id="IPR027417">
    <property type="entry name" value="P-loop_NTPase"/>
</dbReference>
<dbReference type="PANTHER" id="PTHR18884">
    <property type="entry name" value="SEPTIN"/>
    <property type="match status" value="1"/>
</dbReference>
<comment type="caution">
    <text evidence="4">The sequence shown here is derived from an EMBL/GenBank/DDBJ whole genome shotgun (WGS) entry which is preliminary data.</text>
</comment>
<feature type="compositionally biased region" description="Pro residues" evidence="2">
    <location>
        <begin position="1"/>
        <end position="18"/>
    </location>
</feature>
<dbReference type="Pfam" id="PF00735">
    <property type="entry name" value="Septin"/>
    <property type="match status" value="3"/>
</dbReference>
<feature type="region of interest" description="Disordered" evidence="2">
    <location>
        <begin position="429"/>
        <end position="481"/>
    </location>
</feature>
<evidence type="ECO:0000313" key="5">
    <source>
        <dbReference type="Proteomes" id="UP000182235"/>
    </source>
</evidence>
<dbReference type="PROSITE" id="PS51719">
    <property type="entry name" value="G_SEPTIN"/>
    <property type="match status" value="1"/>
</dbReference>
<dbReference type="SUPFAM" id="SSF52540">
    <property type="entry name" value="P-loop containing nucleoside triphosphate hydrolases"/>
    <property type="match status" value="1"/>
</dbReference>
<evidence type="ECO:0000313" key="4">
    <source>
        <dbReference type="EMBL" id="OJD17518.1"/>
    </source>
</evidence>
<feature type="compositionally biased region" description="Low complexity" evidence="2">
    <location>
        <begin position="568"/>
        <end position="582"/>
    </location>
</feature>
<reference evidence="4 5" key="1">
    <citation type="submission" date="2015-07" db="EMBL/GenBank/DDBJ databases">
        <title>Emmonsia species relationships and genome sequence.</title>
        <authorList>
            <consortium name="The Broad Institute Genomics Platform"/>
            <person name="Cuomo C.A."/>
            <person name="Munoz J.F."/>
            <person name="Imamovic A."/>
            <person name="Priest M.E."/>
            <person name="Young S."/>
            <person name="Clay O.K."/>
            <person name="McEwen J.G."/>
        </authorList>
    </citation>
    <scope>NUCLEOTIDE SEQUENCE [LARGE SCALE GENOMIC DNA]</scope>
    <source>
        <strain evidence="4 5">UAMH 9510</strain>
    </source>
</reference>
<dbReference type="Proteomes" id="UP000182235">
    <property type="component" value="Unassembled WGS sequence"/>
</dbReference>
<dbReference type="Gene3D" id="3.40.50.300">
    <property type="entry name" value="P-loop containing nucleotide triphosphate hydrolases"/>
    <property type="match status" value="1"/>
</dbReference>
<evidence type="ECO:0000259" key="3">
    <source>
        <dbReference type="PROSITE" id="PS51719"/>
    </source>
</evidence>
<feature type="domain" description="Septin-type G" evidence="3">
    <location>
        <begin position="183"/>
        <end position="569"/>
    </location>
</feature>
<proteinExistence type="inferred from homology"/>
<feature type="compositionally biased region" description="Low complexity" evidence="2">
    <location>
        <begin position="429"/>
        <end position="440"/>
    </location>
</feature>
<sequence>MSSPARPPTPGRSPPPDALPTVTENGAANANSQNARRTSLGFLRRSKSTEPLSVDRKTSGGRMSKRMQKEMAREEQLRRQREAAAVPKHAPRLPDLPAPPQLNTFGGENARQENLVASSNRGGGYIDPNTPGSQYPNPAVARNSEIVDPYARTESMTHRGRYSYASSAVSTINSPRRVRRRKDPTPYNILVIGARKSGKTSFLNFLRTSLQLPPKKRPTRAPDEFEEPLQVSSANNNFTSHYLETEIDGERVGLTLWDSQGLESNVVDLQLRGITTFLESKFEETFNEEMKVIRAPGVRDTHIHCAFLILDPARLDANIAAAQESVNDPEKSSSVRLIGGLDENLDIQVIRTMQGMTTVVPIISKADTITTGHMAFLKKTVWESLKKAGLDPLEVLTLEDQDDASSDGFDKFDEQDEDELIEREDAEAEAAAQAESDAGAIKLTAGRRTPDSDTVPISLPNPQSPSPRHNNGGTRKSSTSISSINASINANPEYPFLPLSILSPDPHSLEDNSGPIGRKFPWGFADPYNPEHCDFVKLKDTVFGEWRGELREASREVWYERWRTSRLNNNGNGPGRSSNKNGVRGGSGRSGRATR</sequence>
<accession>A0A1J9PN12</accession>
<keyword evidence="1" id="KW-0342">GTP-binding</keyword>
<dbReference type="OrthoDB" id="5337438at2759"/>
<comment type="similarity">
    <text evidence="1">Belongs to the TRAFAC class TrmE-Era-EngA-EngB-Septin-like GTPase superfamily. Septin GTPase family.</text>
</comment>
<feature type="compositionally biased region" description="Polar residues" evidence="2">
    <location>
        <begin position="466"/>
        <end position="476"/>
    </location>
</feature>
<dbReference type="VEuPathDB" id="FungiDB:AJ78_02387"/>
<keyword evidence="5" id="KW-1185">Reference proteome</keyword>
<name>A0A1J9PN12_9EURO</name>
<feature type="region of interest" description="Disordered" evidence="2">
    <location>
        <begin position="565"/>
        <end position="595"/>
    </location>
</feature>
<feature type="compositionally biased region" description="Polar residues" evidence="2">
    <location>
        <begin position="22"/>
        <end position="37"/>
    </location>
</feature>
<dbReference type="EMBL" id="LGRN01000064">
    <property type="protein sequence ID" value="OJD17518.1"/>
    <property type="molecule type" value="Genomic_DNA"/>
</dbReference>
<dbReference type="AlphaFoldDB" id="A0A1J9PN12"/>
<dbReference type="GO" id="GO:0005525">
    <property type="term" value="F:GTP binding"/>
    <property type="evidence" value="ECO:0007669"/>
    <property type="project" value="UniProtKB-KW"/>
</dbReference>
<keyword evidence="1" id="KW-0547">Nucleotide-binding</keyword>
<dbReference type="InterPro" id="IPR030379">
    <property type="entry name" value="G_SEPTIN_dom"/>
</dbReference>
<evidence type="ECO:0000256" key="1">
    <source>
        <dbReference type="RuleBase" id="RU004560"/>
    </source>
</evidence>
<feature type="compositionally biased region" description="Basic and acidic residues" evidence="2">
    <location>
        <begin position="67"/>
        <end position="82"/>
    </location>
</feature>
<protein>
    <recommendedName>
        <fullName evidence="3">Septin-type G domain-containing protein</fullName>
    </recommendedName>
</protein>
<dbReference type="STRING" id="1447872.A0A1J9PN12"/>
<organism evidence="4 5">
    <name type="scientific">Emergomyces pasteurianus Ep9510</name>
    <dbReference type="NCBI Taxonomy" id="1447872"/>
    <lineage>
        <taxon>Eukaryota</taxon>
        <taxon>Fungi</taxon>
        <taxon>Dikarya</taxon>
        <taxon>Ascomycota</taxon>
        <taxon>Pezizomycotina</taxon>
        <taxon>Eurotiomycetes</taxon>
        <taxon>Eurotiomycetidae</taxon>
        <taxon>Onygenales</taxon>
        <taxon>Ajellomycetaceae</taxon>
        <taxon>Emergomyces</taxon>
    </lineage>
</organism>